<dbReference type="InterPro" id="IPR056797">
    <property type="entry name" value="FdhE_central"/>
</dbReference>
<dbReference type="GO" id="GO:0051604">
    <property type="term" value="P:protein maturation"/>
    <property type="evidence" value="ECO:0007669"/>
    <property type="project" value="TreeGrafter"/>
</dbReference>
<dbReference type="SUPFAM" id="SSF144020">
    <property type="entry name" value="FdhE-like"/>
    <property type="match status" value="1"/>
</dbReference>
<proteinExistence type="predicted"/>
<dbReference type="CDD" id="cd16341">
    <property type="entry name" value="FdhE"/>
    <property type="match status" value="1"/>
</dbReference>
<evidence type="ECO:0000259" key="3">
    <source>
        <dbReference type="Pfam" id="PF24860"/>
    </source>
</evidence>
<evidence type="ECO:0000313" key="5">
    <source>
        <dbReference type="Proteomes" id="UP000324159"/>
    </source>
</evidence>
<dbReference type="Gene3D" id="3.90.1670.10">
    <property type="entry name" value="FdhE-like domain"/>
    <property type="match status" value="1"/>
</dbReference>
<evidence type="ECO:0000259" key="2">
    <source>
        <dbReference type="Pfam" id="PF24859"/>
    </source>
</evidence>
<dbReference type="InterPro" id="IPR056796">
    <property type="entry name" value="FdhE_C"/>
</dbReference>
<dbReference type="Pfam" id="PF24859">
    <property type="entry name" value="FdhE_central"/>
    <property type="match status" value="1"/>
</dbReference>
<keyword evidence="5" id="KW-1185">Reference proteome</keyword>
<accession>A0A5D3WIB6</accession>
<protein>
    <submittedName>
        <fullName evidence="4">FdhE protein</fullName>
    </submittedName>
</protein>
<dbReference type="PANTHER" id="PTHR37689">
    <property type="entry name" value="PROTEIN FDHE"/>
    <property type="match status" value="1"/>
</dbReference>
<keyword evidence="1" id="KW-0963">Cytoplasm</keyword>
<dbReference type="RefSeq" id="WP_187426812.1">
    <property type="nucleotide sequence ID" value="NZ_VNIB01000016.1"/>
</dbReference>
<dbReference type="Pfam" id="PF24860">
    <property type="entry name" value="FdhE_C"/>
    <property type="match status" value="1"/>
</dbReference>
<dbReference type="EMBL" id="VNIB01000016">
    <property type="protein sequence ID" value="TYO95805.1"/>
    <property type="molecule type" value="Genomic_DNA"/>
</dbReference>
<comment type="caution">
    <text evidence="4">The sequence shown here is derived from an EMBL/GenBank/DDBJ whole genome shotgun (WGS) entry which is preliminary data.</text>
</comment>
<evidence type="ECO:0000256" key="1">
    <source>
        <dbReference type="ARBA" id="ARBA00022490"/>
    </source>
</evidence>
<organism evidence="4 5">
    <name type="scientific">Geothermobacter ehrlichii</name>
    <dbReference type="NCBI Taxonomy" id="213224"/>
    <lineage>
        <taxon>Bacteria</taxon>
        <taxon>Pseudomonadati</taxon>
        <taxon>Thermodesulfobacteriota</taxon>
        <taxon>Desulfuromonadia</taxon>
        <taxon>Desulfuromonadales</taxon>
        <taxon>Geothermobacteraceae</taxon>
        <taxon>Geothermobacter</taxon>
    </lineage>
</organism>
<dbReference type="Proteomes" id="UP000324159">
    <property type="component" value="Unassembled WGS sequence"/>
</dbReference>
<sequence length="284" mass="31339">MLEKRLRRLEELAAGKPALADICRYYSCLYRLFSEADSFLRVEVDAEPAAPRQRQGFPLLRGEMLQIDAETARTFFASLLQVMCEHGEQGRDELQVLQGALQAEKLNLPVLLRAAFDRDRKPVTRAAEDAGVSPALLEYCLTTALGAALERCRQAGLAEAVVADWEHGYCPFCGGLPAIAELRGEEGKKLLQCSLCGHQWSFHRLTCIHCGNTDHETLAYFTVDGEPGCRVDVCRSCSGYLKVVDSRQRGEGLPLEVEDAATLQLDVLAAREGFSRGKKETTGC</sequence>
<evidence type="ECO:0000313" key="4">
    <source>
        <dbReference type="EMBL" id="TYO95805.1"/>
    </source>
</evidence>
<feature type="domain" description="FdhE C-terminal" evidence="3">
    <location>
        <begin position="206"/>
        <end position="277"/>
    </location>
</feature>
<gene>
    <name evidence="4" type="ORF">EDC39_11611</name>
</gene>
<feature type="domain" description="FdhE central" evidence="2">
    <location>
        <begin position="169"/>
        <end position="204"/>
    </location>
</feature>
<name>A0A5D3WIB6_9BACT</name>
<dbReference type="PANTHER" id="PTHR37689:SF1">
    <property type="entry name" value="PROTEIN FDHE"/>
    <property type="match status" value="1"/>
</dbReference>
<dbReference type="InterPro" id="IPR006452">
    <property type="entry name" value="Formate_DH_accessory"/>
</dbReference>
<dbReference type="GO" id="GO:0008199">
    <property type="term" value="F:ferric iron binding"/>
    <property type="evidence" value="ECO:0007669"/>
    <property type="project" value="TreeGrafter"/>
</dbReference>
<reference evidence="4 5" key="1">
    <citation type="submission" date="2019-07" db="EMBL/GenBank/DDBJ databases">
        <title>Genomic Encyclopedia of Type Strains, Phase IV (KMG-IV): sequencing the most valuable type-strain genomes for metagenomic binning, comparative biology and taxonomic classification.</title>
        <authorList>
            <person name="Goeker M."/>
        </authorList>
    </citation>
    <scope>NUCLEOTIDE SEQUENCE [LARGE SCALE GENOMIC DNA]</scope>
    <source>
        <strain evidence="4 5">SS015</strain>
    </source>
</reference>
<dbReference type="AlphaFoldDB" id="A0A5D3WIB6"/>
<dbReference type="InterPro" id="IPR024064">
    <property type="entry name" value="FdhE-like_sf"/>
</dbReference>
<dbReference type="GO" id="GO:0005829">
    <property type="term" value="C:cytosol"/>
    <property type="evidence" value="ECO:0007669"/>
    <property type="project" value="TreeGrafter"/>
</dbReference>